<dbReference type="PROSITE" id="PS00498">
    <property type="entry name" value="TYROSINASE_2"/>
    <property type="match status" value="1"/>
</dbReference>
<evidence type="ECO:0000256" key="1">
    <source>
        <dbReference type="ARBA" id="ARBA00001973"/>
    </source>
</evidence>
<keyword evidence="4" id="KW-0560">Oxidoreductase</keyword>
<dbReference type="Gene3D" id="1.10.1280.10">
    <property type="entry name" value="Di-copper center containing domain from catechol oxidase"/>
    <property type="match status" value="1"/>
</dbReference>
<evidence type="ECO:0000256" key="4">
    <source>
        <dbReference type="ARBA" id="ARBA00023002"/>
    </source>
</evidence>
<dbReference type="EMBL" id="JAHRHJ020003813">
    <property type="protein sequence ID" value="KAH9289867.1"/>
    <property type="molecule type" value="Genomic_DNA"/>
</dbReference>
<feature type="signal peptide" evidence="6">
    <location>
        <begin position="1"/>
        <end position="20"/>
    </location>
</feature>
<name>A0AA38C4G8_TAXCH</name>
<dbReference type="PRINTS" id="PR00092">
    <property type="entry name" value="TYROSINASE"/>
</dbReference>
<keyword evidence="9" id="KW-1185">Reference proteome</keyword>
<gene>
    <name evidence="8" type="ORF">KI387_033984</name>
</gene>
<evidence type="ECO:0000313" key="9">
    <source>
        <dbReference type="Proteomes" id="UP000824469"/>
    </source>
</evidence>
<evidence type="ECO:0000256" key="5">
    <source>
        <dbReference type="ARBA" id="ARBA00023008"/>
    </source>
</evidence>
<dbReference type="AlphaFoldDB" id="A0AA38C4G8"/>
<dbReference type="OMA" id="ITIMYRQ"/>
<dbReference type="GO" id="GO:0004097">
    <property type="term" value="F:catechol oxidase activity"/>
    <property type="evidence" value="ECO:0007669"/>
    <property type="project" value="InterPro"/>
</dbReference>
<keyword evidence="3" id="KW-0479">Metal-binding</keyword>
<evidence type="ECO:0000259" key="7">
    <source>
        <dbReference type="PROSITE" id="PS00498"/>
    </source>
</evidence>
<accession>A0AA38C4G8</accession>
<comment type="caution">
    <text evidence="8">The sequence shown here is derived from an EMBL/GenBank/DDBJ whole genome shotgun (WGS) entry which is preliminary data.</text>
</comment>
<sequence>MAAALTLIAGGLLLSSSTLGMSALIAGKGKADPFPAPDQAHCVNPPSDLPPDASVPGGCCPPFQPGTKIVDFEFPTGPIRTRPAAQLVNAEYIAKYEKAVSHMKSLPEDHPHSFLQQAKVHCAYCNGAYLMGSDKQDYQVHWGWFFLPFHRWFIYFYERIVASYTGDDNFALPFWNWDARDGMRIPDMYTNSGSPLYDENRNTCHQSPIMVNLAQPESCDNASVCSNYSIIYTQMVSGATDYKCFHGGEYRYNTGEKPDKLRTGTLESSPHNVVHDWTGSSTTPNGEDMGTLYAAGRDPIFYSHHANVDRMWTVWNDNLCGGNYTDTDLLDSKFVFYDENMKLVQVKAGDCYDISKLGYEYQELNLPWLERGHAIKKAGKLWPKPSTIGFIEADDQPKLLTEPMTFLVTRQIPTKITEEDECLDIEGIV</sequence>
<dbReference type="InterPro" id="IPR008922">
    <property type="entry name" value="Di-copper_centre_dom_sf"/>
</dbReference>
<evidence type="ECO:0000313" key="8">
    <source>
        <dbReference type="EMBL" id="KAH9289867.1"/>
    </source>
</evidence>
<organism evidence="8 9">
    <name type="scientific">Taxus chinensis</name>
    <name type="common">Chinese yew</name>
    <name type="synonym">Taxus wallichiana var. chinensis</name>
    <dbReference type="NCBI Taxonomy" id="29808"/>
    <lineage>
        <taxon>Eukaryota</taxon>
        <taxon>Viridiplantae</taxon>
        <taxon>Streptophyta</taxon>
        <taxon>Embryophyta</taxon>
        <taxon>Tracheophyta</taxon>
        <taxon>Spermatophyta</taxon>
        <taxon>Pinopsida</taxon>
        <taxon>Pinidae</taxon>
        <taxon>Conifers II</taxon>
        <taxon>Cupressales</taxon>
        <taxon>Taxaceae</taxon>
        <taxon>Taxus</taxon>
    </lineage>
</organism>
<dbReference type="GO" id="GO:0046872">
    <property type="term" value="F:metal ion binding"/>
    <property type="evidence" value="ECO:0007669"/>
    <property type="project" value="UniProtKB-KW"/>
</dbReference>
<dbReference type="SUPFAM" id="SSF48056">
    <property type="entry name" value="Di-copper centre-containing domain"/>
    <property type="match status" value="1"/>
</dbReference>
<dbReference type="InterPro" id="IPR002227">
    <property type="entry name" value="Tyrosinase_Cu-bd"/>
</dbReference>
<dbReference type="InterPro" id="IPR050316">
    <property type="entry name" value="Tyrosinase/Hemocyanin"/>
</dbReference>
<feature type="non-terminal residue" evidence="8">
    <location>
        <position position="1"/>
    </location>
</feature>
<comment type="cofactor">
    <cofactor evidence="1">
        <name>Cu(2+)</name>
        <dbReference type="ChEBI" id="CHEBI:29036"/>
    </cofactor>
</comment>
<dbReference type="PANTHER" id="PTHR11474">
    <property type="entry name" value="TYROSINASE FAMILY MEMBER"/>
    <property type="match status" value="1"/>
</dbReference>
<dbReference type="Pfam" id="PF12142">
    <property type="entry name" value="PPO1_DWL"/>
    <property type="match status" value="1"/>
</dbReference>
<proteinExistence type="inferred from homology"/>
<dbReference type="Proteomes" id="UP000824469">
    <property type="component" value="Unassembled WGS sequence"/>
</dbReference>
<reference evidence="8 9" key="1">
    <citation type="journal article" date="2021" name="Nat. Plants">
        <title>The Taxus genome provides insights into paclitaxel biosynthesis.</title>
        <authorList>
            <person name="Xiong X."/>
            <person name="Gou J."/>
            <person name="Liao Q."/>
            <person name="Li Y."/>
            <person name="Zhou Q."/>
            <person name="Bi G."/>
            <person name="Li C."/>
            <person name="Du R."/>
            <person name="Wang X."/>
            <person name="Sun T."/>
            <person name="Guo L."/>
            <person name="Liang H."/>
            <person name="Lu P."/>
            <person name="Wu Y."/>
            <person name="Zhang Z."/>
            <person name="Ro D.K."/>
            <person name="Shang Y."/>
            <person name="Huang S."/>
            <person name="Yan J."/>
        </authorList>
    </citation>
    <scope>NUCLEOTIDE SEQUENCE [LARGE SCALE GENOMIC DNA]</scope>
    <source>
        <strain evidence="8">Ta-2019</strain>
    </source>
</reference>
<feature type="chain" id="PRO_5041229443" description="Tyrosinase copper-binding domain-containing protein" evidence="6">
    <location>
        <begin position="21"/>
        <end position="429"/>
    </location>
</feature>
<dbReference type="InterPro" id="IPR022739">
    <property type="entry name" value="Polyphenol_oxidase_cen"/>
</dbReference>
<keyword evidence="6" id="KW-0732">Signal</keyword>
<evidence type="ECO:0000256" key="2">
    <source>
        <dbReference type="ARBA" id="ARBA00009928"/>
    </source>
</evidence>
<dbReference type="PANTHER" id="PTHR11474:SF76">
    <property type="entry name" value="SHKT DOMAIN-CONTAINING PROTEIN"/>
    <property type="match status" value="1"/>
</dbReference>
<comment type="similarity">
    <text evidence="2">Belongs to the tyrosinase family.</text>
</comment>
<evidence type="ECO:0000256" key="6">
    <source>
        <dbReference type="SAM" id="SignalP"/>
    </source>
</evidence>
<evidence type="ECO:0000256" key="3">
    <source>
        <dbReference type="ARBA" id="ARBA00022723"/>
    </source>
</evidence>
<protein>
    <recommendedName>
        <fullName evidence="7">Tyrosinase copper-binding domain-containing protein</fullName>
    </recommendedName>
</protein>
<keyword evidence="5" id="KW-0186">Copper</keyword>
<dbReference type="Pfam" id="PF00264">
    <property type="entry name" value="Tyrosinase"/>
    <property type="match status" value="1"/>
</dbReference>
<feature type="domain" description="Tyrosinase copper-binding" evidence="7">
    <location>
        <begin position="298"/>
        <end position="309"/>
    </location>
</feature>